<reference evidence="1 2" key="1">
    <citation type="journal article" date="2018" name="Cell">
        <title>The Chara Genome: Secondary Complexity and Implications for Plant Terrestrialization.</title>
        <authorList>
            <person name="Nishiyama T."/>
            <person name="Sakayama H."/>
            <person name="Vries J.D."/>
            <person name="Buschmann H."/>
            <person name="Saint-Marcoux D."/>
            <person name="Ullrich K.K."/>
            <person name="Haas F.B."/>
            <person name="Vanderstraeten L."/>
            <person name="Becker D."/>
            <person name="Lang D."/>
            <person name="Vosolsobe S."/>
            <person name="Rombauts S."/>
            <person name="Wilhelmsson P.K.I."/>
            <person name="Janitza P."/>
            <person name="Kern R."/>
            <person name="Heyl A."/>
            <person name="Rumpler F."/>
            <person name="Villalobos L.I.A.C."/>
            <person name="Clay J.M."/>
            <person name="Skokan R."/>
            <person name="Toyoda A."/>
            <person name="Suzuki Y."/>
            <person name="Kagoshima H."/>
            <person name="Schijlen E."/>
            <person name="Tajeshwar N."/>
            <person name="Catarino B."/>
            <person name="Hetherington A.J."/>
            <person name="Saltykova A."/>
            <person name="Bonnot C."/>
            <person name="Breuninger H."/>
            <person name="Symeonidi A."/>
            <person name="Radhakrishnan G.V."/>
            <person name="Van Nieuwerburgh F."/>
            <person name="Deforce D."/>
            <person name="Chang C."/>
            <person name="Karol K.G."/>
            <person name="Hedrich R."/>
            <person name="Ulvskov P."/>
            <person name="Glockner G."/>
            <person name="Delwiche C.F."/>
            <person name="Petrasek J."/>
            <person name="Van de Peer Y."/>
            <person name="Friml J."/>
            <person name="Beilby M."/>
            <person name="Dolan L."/>
            <person name="Kohara Y."/>
            <person name="Sugano S."/>
            <person name="Fujiyama A."/>
            <person name="Delaux P.-M."/>
            <person name="Quint M."/>
            <person name="TheiBen G."/>
            <person name="Hagemann M."/>
            <person name="Harholt J."/>
            <person name="Dunand C."/>
            <person name="Zachgo S."/>
            <person name="Langdale J."/>
            <person name="Maumus F."/>
            <person name="Straeten D.V.D."/>
            <person name="Gould S.B."/>
            <person name="Rensing S.A."/>
        </authorList>
    </citation>
    <scope>NUCLEOTIDE SEQUENCE [LARGE SCALE GENOMIC DNA]</scope>
    <source>
        <strain evidence="1 2">S276</strain>
    </source>
</reference>
<protein>
    <submittedName>
        <fullName evidence="1">Uncharacterized protein</fullName>
    </submittedName>
</protein>
<evidence type="ECO:0000313" key="2">
    <source>
        <dbReference type="Proteomes" id="UP000265515"/>
    </source>
</evidence>
<dbReference type="Proteomes" id="UP000265515">
    <property type="component" value="Unassembled WGS sequence"/>
</dbReference>
<dbReference type="EMBL" id="BFEA01000475">
    <property type="protein sequence ID" value="GBG84398.1"/>
    <property type="molecule type" value="Genomic_DNA"/>
</dbReference>
<name>A0A388LPZ0_CHABU</name>
<comment type="caution">
    <text evidence="1">The sequence shown here is derived from an EMBL/GenBank/DDBJ whole genome shotgun (WGS) entry which is preliminary data.</text>
</comment>
<keyword evidence="2" id="KW-1185">Reference proteome</keyword>
<dbReference type="AlphaFoldDB" id="A0A388LPZ0"/>
<gene>
    <name evidence="1" type="ORF">CBR_g38680</name>
</gene>
<proteinExistence type="predicted"/>
<dbReference type="Gramene" id="GBG84398">
    <property type="protein sequence ID" value="GBG84398"/>
    <property type="gene ID" value="CBR_g38680"/>
</dbReference>
<evidence type="ECO:0000313" key="1">
    <source>
        <dbReference type="EMBL" id="GBG84398.1"/>
    </source>
</evidence>
<accession>A0A388LPZ0</accession>
<organism evidence="1 2">
    <name type="scientific">Chara braunii</name>
    <name type="common">Braun's stonewort</name>
    <dbReference type="NCBI Taxonomy" id="69332"/>
    <lineage>
        <taxon>Eukaryota</taxon>
        <taxon>Viridiplantae</taxon>
        <taxon>Streptophyta</taxon>
        <taxon>Charophyceae</taxon>
        <taxon>Charales</taxon>
        <taxon>Characeae</taxon>
        <taxon>Chara</taxon>
    </lineage>
</organism>
<sequence>MKDVDLNEFRKGFMDFLLFRCTSQLKNYFIRWGMDVLQESDDRNIARRLYDYGRWAWNHSGDPYCLGSDLHQIDFDLIGSDGQLVPLRMLMWEGDMMRDISFCAEVKDRETGVLVAEATNKLVGGGSSRKRAIVCVKSEQCMEQRYKPHGNIPMQLKQLSLWGDEEDDLYVTDDDLYDPGLFSELTPEQFDSFEELPGFANRILQSFRV</sequence>